<dbReference type="SUPFAM" id="SSF46689">
    <property type="entry name" value="Homeodomain-like"/>
    <property type="match status" value="1"/>
</dbReference>
<dbReference type="Gene3D" id="1.10.10.60">
    <property type="entry name" value="Homeodomain-like"/>
    <property type="match status" value="1"/>
</dbReference>
<organism evidence="8 9">
    <name type="scientific">Quercus lobata</name>
    <name type="common">Valley oak</name>
    <dbReference type="NCBI Taxonomy" id="97700"/>
    <lineage>
        <taxon>Eukaryota</taxon>
        <taxon>Viridiplantae</taxon>
        <taxon>Streptophyta</taxon>
        <taxon>Embryophyta</taxon>
        <taxon>Tracheophyta</taxon>
        <taxon>Spermatophyta</taxon>
        <taxon>Magnoliopsida</taxon>
        <taxon>eudicotyledons</taxon>
        <taxon>Gunneridae</taxon>
        <taxon>Pentapetalae</taxon>
        <taxon>rosids</taxon>
        <taxon>fabids</taxon>
        <taxon>Fagales</taxon>
        <taxon>Fagaceae</taxon>
        <taxon>Quercus</taxon>
    </lineage>
</organism>
<evidence type="ECO:0000256" key="5">
    <source>
        <dbReference type="ARBA" id="ARBA00023242"/>
    </source>
</evidence>
<dbReference type="GO" id="GO:0005634">
    <property type="term" value="C:nucleus"/>
    <property type="evidence" value="ECO:0007669"/>
    <property type="project" value="UniProtKB-SubCell"/>
</dbReference>
<dbReference type="AlphaFoldDB" id="A0A7N2LPR0"/>
<comment type="subcellular location">
    <subcellularLocation>
        <location evidence="1">Nucleus</location>
    </subcellularLocation>
</comment>
<evidence type="ECO:0000259" key="7">
    <source>
        <dbReference type="PROSITE" id="PS51294"/>
    </source>
</evidence>
<dbReference type="Proteomes" id="UP000594261">
    <property type="component" value="Chromosome 5"/>
</dbReference>
<dbReference type="InterPro" id="IPR009057">
    <property type="entry name" value="Homeodomain-like_sf"/>
</dbReference>
<evidence type="ECO:0000256" key="4">
    <source>
        <dbReference type="ARBA" id="ARBA00023163"/>
    </source>
</evidence>
<evidence type="ECO:0000256" key="3">
    <source>
        <dbReference type="ARBA" id="ARBA00023125"/>
    </source>
</evidence>
<dbReference type="PANTHER" id="PTHR36050">
    <property type="entry name" value="O-FUCOSYLTRANSFERASE 30"/>
    <property type="match status" value="1"/>
</dbReference>
<sequence>MILGEDCRTTVWNFQIGEKDGVLDSFQPDEQLKRKKKISSVRRRRDVYQTLGPSSAVESATLLAFGSLFTSPYRGSELYIDIHEAPRDQRIQSLIIEFLHFVLEILSAGKEFADKNINAHFLGAQLRLLDGQFKNHWKATFLSLKQKVESLGQSPLPIHIFMRTDLPEGNWTGSYLGDLARDSHHFNLHFLREEDELVIKTSKKVVAAKHSLRECRAYEKIWRMCKPKSDCIVTSGLAQKTVKEEICSCQDSTPLRLQFIEGVPWTEDKHRMFLPGLQKLGKGDWRGIARNYVISRTPTQVASDAQKNFIRQTNVSRRKRRSSLFDIIADEIQAESSDGPNSNSSDLVARVRKLLFRRMLVGIRDGRFAWAPSIAWTSKETSFSKMLWSTVAPDAPLLLQWNSGALVLFSFLPPDIRLIMWVVLLKSNCLC</sequence>
<feature type="domain" description="Myb-like" evidence="6">
    <location>
        <begin position="264"/>
        <end position="301"/>
    </location>
</feature>
<evidence type="ECO:0000256" key="1">
    <source>
        <dbReference type="ARBA" id="ARBA00004123"/>
    </source>
</evidence>
<dbReference type="CDD" id="cd00167">
    <property type="entry name" value="SANT"/>
    <property type="match status" value="1"/>
</dbReference>
<feature type="domain" description="HTH myb-type" evidence="7">
    <location>
        <begin position="257"/>
        <end position="313"/>
    </location>
</feature>
<name>A0A7N2LPR0_QUELO</name>
<dbReference type="NCBIfam" id="TIGR01557">
    <property type="entry name" value="myb_SHAQKYF"/>
    <property type="match status" value="1"/>
</dbReference>
<dbReference type="InterPro" id="IPR017930">
    <property type="entry name" value="Myb_dom"/>
</dbReference>
<dbReference type="GO" id="GO:0003677">
    <property type="term" value="F:DNA binding"/>
    <property type="evidence" value="ECO:0007669"/>
    <property type="project" value="UniProtKB-KW"/>
</dbReference>
<keyword evidence="5" id="KW-0539">Nucleus</keyword>
<dbReference type="Pfam" id="PF00249">
    <property type="entry name" value="Myb_DNA-binding"/>
    <property type="match status" value="1"/>
</dbReference>
<keyword evidence="9" id="KW-1185">Reference proteome</keyword>
<evidence type="ECO:0000259" key="6">
    <source>
        <dbReference type="PROSITE" id="PS50090"/>
    </source>
</evidence>
<dbReference type="PROSITE" id="PS51294">
    <property type="entry name" value="HTH_MYB"/>
    <property type="match status" value="1"/>
</dbReference>
<dbReference type="EMBL" id="LRBV02000005">
    <property type="status" value="NOT_ANNOTATED_CDS"/>
    <property type="molecule type" value="Genomic_DNA"/>
</dbReference>
<dbReference type="PANTHER" id="PTHR36050:SF1">
    <property type="entry name" value="O-FUCOSYLTRANSFERASE 30"/>
    <property type="match status" value="1"/>
</dbReference>
<protein>
    <submittedName>
        <fullName evidence="8">Uncharacterized protein</fullName>
    </submittedName>
</protein>
<dbReference type="PROSITE" id="PS50090">
    <property type="entry name" value="MYB_LIKE"/>
    <property type="match status" value="1"/>
</dbReference>
<dbReference type="InterPro" id="IPR001005">
    <property type="entry name" value="SANT/Myb"/>
</dbReference>
<keyword evidence="4" id="KW-0804">Transcription</keyword>
<dbReference type="InParanoid" id="A0A7N2LPR0"/>
<keyword evidence="2" id="KW-0805">Transcription regulation</keyword>
<evidence type="ECO:0000313" key="8">
    <source>
        <dbReference type="EnsemblPlants" id="QL05p056380:mrna"/>
    </source>
</evidence>
<reference evidence="8" key="2">
    <citation type="submission" date="2021-01" db="UniProtKB">
        <authorList>
            <consortium name="EnsemblPlants"/>
        </authorList>
    </citation>
    <scope>IDENTIFICATION</scope>
</reference>
<keyword evidence="3" id="KW-0238">DNA-binding</keyword>
<dbReference type="Gramene" id="QL05p056380:mrna">
    <property type="protein sequence ID" value="QL05p056380:mrna"/>
    <property type="gene ID" value="QL05p056380"/>
</dbReference>
<accession>A0A7N2LPR0</accession>
<proteinExistence type="predicted"/>
<dbReference type="FunFam" id="1.10.10.60:FF:000009">
    <property type="entry name" value="transcription factor MYB1R1"/>
    <property type="match status" value="1"/>
</dbReference>
<dbReference type="EnsemblPlants" id="QL05p056380:mrna">
    <property type="protein sequence ID" value="QL05p056380:mrna"/>
    <property type="gene ID" value="QL05p056380"/>
</dbReference>
<dbReference type="InterPro" id="IPR006447">
    <property type="entry name" value="Myb_dom_plants"/>
</dbReference>
<reference evidence="8 9" key="1">
    <citation type="journal article" date="2016" name="G3 (Bethesda)">
        <title>First Draft Assembly and Annotation of the Genome of a California Endemic Oak Quercus lobata Nee (Fagaceae).</title>
        <authorList>
            <person name="Sork V.L."/>
            <person name="Fitz-Gibbon S.T."/>
            <person name="Puiu D."/>
            <person name="Crepeau M."/>
            <person name="Gugger P.F."/>
            <person name="Sherman R."/>
            <person name="Stevens K."/>
            <person name="Langley C.H."/>
            <person name="Pellegrini M."/>
            <person name="Salzberg S.L."/>
        </authorList>
    </citation>
    <scope>NUCLEOTIDE SEQUENCE [LARGE SCALE GENOMIC DNA]</scope>
    <source>
        <strain evidence="8 9">cv. SW786</strain>
    </source>
</reference>
<evidence type="ECO:0000256" key="2">
    <source>
        <dbReference type="ARBA" id="ARBA00023015"/>
    </source>
</evidence>
<evidence type="ECO:0000313" key="9">
    <source>
        <dbReference type="Proteomes" id="UP000594261"/>
    </source>
</evidence>